<dbReference type="EMBL" id="VIEB01000654">
    <property type="protein sequence ID" value="TQD84070.1"/>
    <property type="molecule type" value="Genomic_DNA"/>
</dbReference>
<organism evidence="1 2">
    <name type="scientific">Malus baccata</name>
    <name type="common">Siberian crab apple</name>
    <name type="synonym">Pyrus baccata</name>
    <dbReference type="NCBI Taxonomy" id="106549"/>
    <lineage>
        <taxon>Eukaryota</taxon>
        <taxon>Viridiplantae</taxon>
        <taxon>Streptophyta</taxon>
        <taxon>Embryophyta</taxon>
        <taxon>Tracheophyta</taxon>
        <taxon>Spermatophyta</taxon>
        <taxon>Magnoliopsida</taxon>
        <taxon>eudicotyledons</taxon>
        <taxon>Gunneridae</taxon>
        <taxon>Pentapetalae</taxon>
        <taxon>rosids</taxon>
        <taxon>fabids</taxon>
        <taxon>Rosales</taxon>
        <taxon>Rosaceae</taxon>
        <taxon>Amygdaloideae</taxon>
        <taxon>Maleae</taxon>
        <taxon>Malus</taxon>
    </lineage>
</organism>
<dbReference type="AlphaFoldDB" id="A0A540LCB1"/>
<evidence type="ECO:0000313" key="1">
    <source>
        <dbReference type="EMBL" id="TQD84070.1"/>
    </source>
</evidence>
<comment type="caution">
    <text evidence="1">The sequence shown here is derived from an EMBL/GenBank/DDBJ whole genome shotgun (WGS) entry which is preliminary data.</text>
</comment>
<proteinExistence type="predicted"/>
<evidence type="ECO:0008006" key="3">
    <source>
        <dbReference type="Google" id="ProtNLM"/>
    </source>
</evidence>
<gene>
    <name evidence="1" type="ORF">C1H46_030392</name>
</gene>
<dbReference type="Proteomes" id="UP000315295">
    <property type="component" value="Unassembled WGS sequence"/>
</dbReference>
<accession>A0A540LCB1</accession>
<keyword evidence="2" id="KW-1185">Reference proteome</keyword>
<dbReference type="PANTHER" id="PTHR33223:SF11">
    <property type="entry name" value="ELEMENT PROTEIN, PUTATIVE-RELATED"/>
    <property type="match status" value="1"/>
</dbReference>
<name>A0A540LCB1_MALBA</name>
<dbReference type="PANTHER" id="PTHR33223">
    <property type="entry name" value="CCHC-TYPE DOMAIN-CONTAINING PROTEIN"/>
    <property type="match status" value="1"/>
</dbReference>
<protein>
    <recommendedName>
        <fullName evidence="3">Retrotransposon gag domain-containing protein</fullName>
    </recommendedName>
</protein>
<evidence type="ECO:0000313" key="2">
    <source>
        <dbReference type="Proteomes" id="UP000315295"/>
    </source>
</evidence>
<sequence>MTFTQKPNEEFHEAWERYTEMYIKYPHVNIDPDTQMNIFFDGLNPTSKSHVNASAGGSLSNKSAREAFELFDTMATESQQWAAEHSQKRGIFELSAGSPNMSAQMEKMEKKIDAKFDIILQ</sequence>
<reference evidence="1 2" key="1">
    <citation type="journal article" date="2019" name="G3 (Bethesda)">
        <title>Sequencing of a Wild Apple (Malus baccata) Genome Unravels the Differences Between Cultivated and Wild Apple Species Regarding Disease Resistance and Cold Tolerance.</title>
        <authorList>
            <person name="Chen X."/>
        </authorList>
    </citation>
    <scope>NUCLEOTIDE SEQUENCE [LARGE SCALE GENOMIC DNA]</scope>
    <source>
        <strain evidence="2">cv. Shandingzi</strain>
        <tissue evidence="1">Leaves</tissue>
    </source>
</reference>